<sequence>MNPERCPCGSGDTYDACCGRLHRGEAAAATPEQLMRARFSGFAVGEVDFLLRSWHPDTRPATLELDREQQWTRLEVLSSSGGLFDPRGEVDFRAHYRRGDERGVLEEHSRFVREDGTWLYLDGF</sequence>
<evidence type="ECO:0000256" key="1">
    <source>
        <dbReference type="ARBA" id="ARBA00010839"/>
    </source>
</evidence>
<evidence type="ECO:0000313" key="5">
    <source>
        <dbReference type="Proteomes" id="UP000281955"/>
    </source>
</evidence>
<keyword evidence="5" id="KW-1185">Reference proteome</keyword>
<dbReference type="Proteomes" id="UP000281955">
    <property type="component" value="Unassembled WGS sequence"/>
</dbReference>
<dbReference type="PANTHER" id="PTHR33747:SF1">
    <property type="entry name" value="ADENYLATE CYCLASE-ASSOCIATED CAP C-TERMINAL DOMAIN-CONTAINING PROTEIN"/>
    <property type="match status" value="1"/>
</dbReference>
<dbReference type="RefSeq" id="WP_121194920.1">
    <property type="nucleotide sequence ID" value="NZ_RBWV01000016.1"/>
</dbReference>
<comment type="caution">
    <text evidence="4">The sequence shown here is derived from an EMBL/GenBank/DDBJ whole genome shotgun (WGS) entry which is preliminary data.</text>
</comment>
<dbReference type="InterPro" id="IPR004027">
    <property type="entry name" value="SEC_C_motif"/>
</dbReference>
<name>A0A420XKJ1_9ACTN</name>
<accession>A0A420XKJ1</accession>
<comment type="similarity">
    <text evidence="1 2">Belongs to the UPF0225 family.</text>
</comment>
<evidence type="ECO:0000259" key="3">
    <source>
        <dbReference type="Pfam" id="PF17775"/>
    </source>
</evidence>
<dbReference type="InterPro" id="IPR032710">
    <property type="entry name" value="NTF2-like_dom_sf"/>
</dbReference>
<dbReference type="OrthoDB" id="21421at2"/>
<dbReference type="InterPro" id="IPR023006">
    <property type="entry name" value="YchJ-like"/>
</dbReference>
<protein>
    <recommendedName>
        <fullName evidence="2">UPF0225 protein CLV35_3674</fullName>
    </recommendedName>
</protein>
<dbReference type="InterPro" id="IPR048469">
    <property type="entry name" value="YchJ-like_M"/>
</dbReference>
<dbReference type="AlphaFoldDB" id="A0A420XKJ1"/>
<dbReference type="PANTHER" id="PTHR33747">
    <property type="entry name" value="UPF0225 PROTEIN SCO1677"/>
    <property type="match status" value="1"/>
</dbReference>
<evidence type="ECO:0000313" key="4">
    <source>
        <dbReference type="EMBL" id="RKS68546.1"/>
    </source>
</evidence>
<dbReference type="EMBL" id="RBWV01000016">
    <property type="protein sequence ID" value="RKS68546.1"/>
    <property type="molecule type" value="Genomic_DNA"/>
</dbReference>
<gene>
    <name evidence="4" type="ORF">CLV35_3674</name>
</gene>
<feature type="domain" description="YchJ-like middle NTF2-like" evidence="3">
    <location>
        <begin position="30"/>
        <end position="123"/>
    </location>
</feature>
<evidence type="ECO:0000256" key="2">
    <source>
        <dbReference type="HAMAP-Rule" id="MF_00612"/>
    </source>
</evidence>
<dbReference type="SUPFAM" id="SSF54427">
    <property type="entry name" value="NTF2-like"/>
    <property type="match status" value="1"/>
</dbReference>
<dbReference type="Pfam" id="PF17775">
    <property type="entry name" value="YchJ_M-like"/>
    <property type="match status" value="1"/>
</dbReference>
<dbReference type="Pfam" id="PF02810">
    <property type="entry name" value="SEC-C"/>
    <property type="match status" value="1"/>
</dbReference>
<organism evidence="4 5">
    <name type="scientific">Motilibacter peucedani</name>
    <dbReference type="NCBI Taxonomy" id="598650"/>
    <lineage>
        <taxon>Bacteria</taxon>
        <taxon>Bacillati</taxon>
        <taxon>Actinomycetota</taxon>
        <taxon>Actinomycetes</taxon>
        <taxon>Motilibacterales</taxon>
        <taxon>Motilibacteraceae</taxon>
        <taxon>Motilibacter</taxon>
    </lineage>
</organism>
<dbReference type="SUPFAM" id="SSF103642">
    <property type="entry name" value="Sec-C motif"/>
    <property type="match status" value="1"/>
</dbReference>
<dbReference type="InParanoid" id="A0A420XKJ1"/>
<reference evidence="4 5" key="1">
    <citation type="submission" date="2018-10" db="EMBL/GenBank/DDBJ databases">
        <title>Genomic Encyclopedia of Archaeal and Bacterial Type Strains, Phase II (KMG-II): from individual species to whole genera.</title>
        <authorList>
            <person name="Goeker M."/>
        </authorList>
    </citation>
    <scope>NUCLEOTIDE SEQUENCE [LARGE SCALE GENOMIC DNA]</scope>
    <source>
        <strain evidence="4 5">RP-AC37</strain>
    </source>
</reference>
<proteinExistence type="inferred from homology"/>
<dbReference type="HAMAP" id="MF_00612">
    <property type="entry name" value="UPF0225"/>
    <property type="match status" value="1"/>
</dbReference>
<dbReference type="Gene3D" id="3.10.450.50">
    <property type="match status" value="1"/>
</dbReference>